<keyword evidence="2" id="KW-1185">Reference proteome</keyword>
<protein>
    <submittedName>
        <fullName evidence="1">Uncharacterized protein</fullName>
    </submittedName>
</protein>
<evidence type="ECO:0000313" key="2">
    <source>
        <dbReference type="Proteomes" id="UP000717585"/>
    </source>
</evidence>
<dbReference type="EMBL" id="JAHDYR010000012">
    <property type="protein sequence ID" value="KAG9394891.1"/>
    <property type="molecule type" value="Genomic_DNA"/>
</dbReference>
<comment type="caution">
    <text evidence="1">The sequence shown here is derived from an EMBL/GenBank/DDBJ whole genome shotgun (WGS) entry which is preliminary data.</text>
</comment>
<evidence type="ECO:0000313" key="1">
    <source>
        <dbReference type="EMBL" id="KAG9394891.1"/>
    </source>
</evidence>
<accession>A0A8J6AUA2</accession>
<gene>
    <name evidence="1" type="ORF">J8273_0098</name>
</gene>
<name>A0A8J6AUA2_9EUKA</name>
<reference evidence="1" key="1">
    <citation type="submission" date="2021-05" db="EMBL/GenBank/DDBJ databases">
        <title>A free-living protist that lacks canonical eukaryotic 1 DNA replication and segregation systems.</title>
        <authorList>
            <person name="Salas-Leiva D.E."/>
            <person name="Tromer E.C."/>
            <person name="Curtis B.A."/>
            <person name="Jerlstrom-Hultqvist J."/>
            <person name="Kolisko M."/>
            <person name="Yi Z."/>
            <person name="Salas-Leiva J.S."/>
            <person name="Gallot-Lavallee L."/>
            <person name="Kops G.J.P.L."/>
            <person name="Archibald J.M."/>
            <person name="Simpson A.G.B."/>
            <person name="Roger A.J."/>
        </authorList>
    </citation>
    <scope>NUCLEOTIDE SEQUENCE</scope>
    <source>
        <strain evidence="1">BICM</strain>
    </source>
</reference>
<sequence>MDAVMNLFRRQQIGESAGGRSRAESFNAAAYEGLLRRFTQPSLSCTVLYHTITAWSDIHGFVIHQAIENEMTPLSARDARNLAVATLLGGHATDSSNPASTTPLPPPVTLCGVPRNGHGLFFQVRRLLDPVVLSGPTGRHPVRSVFIFGIQWSDGRGPHAVATVFPDFCRPRVMTVAKPLEALHISLADWWSSAVSQENGLEKEDLEAQYHTRHMDLLMAIDSLSSANPPLPHLVAQMRSLPPTSMTLAVTAFVQCGCRARIVVPPHLIRFELEMMGLLRLFIPEAAAPAIVGPVEASETIMALPGMAIVGVTSQDAAMPSFIDPWVYLDPNPTAIIRFLPDDQAGDRRVRVDISTPRLQGPDYAIMFKQASELRNQPQTPAAQAKLGQFIAQHRANFLTQLRQQDASRFVTTLFTRLGPLSKPNASRFYSIFVDHWLLGHVIRIDKVSRFLRMSRRSTRRTLSWDTLTSLVTRSDSGRRVDLPMEDLLVLVGMSTVDPSIAACMPDRIVQFIS</sequence>
<organism evidence="1 2">
    <name type="scientific">Carpediemonas membranifera</name>
    <dbReference type="NCBI Taxonomy" id="201153"/>
    <lineage>
        <taxon>Eukaryota</taxon>
        <taxon>Metamonada</taxon>
        <taxon>Carpediemonas-like organisms</taxon>
        <taxon>Carpediemonas</taxon>
    </lineage>
</organism>
<dbReference type="AlphaFoldDB" id="A0A8J6AUA2"/>
<dbReference type="Proteomes" id="UP000717585">
    <property type="component" value="Unassembled WGS sequence"/>
</dbReference>
<proteinExistence type="predicted"/>